<comment type="caution">
    <text evidence="1">The sequence shown here is derived from an EMBL/GenBank/DDBJ whole genome shotgun (WGS) entry which is preliminary data.</text>
</comment>
<dbReference type="RefSeq" id="WP_122905743.1">
    <property type="nucleotide sequence ID" value="NZ_RHHS01000039.1"/>
</dbReference>
<evidence type="ECO:0000313" key="1">
    <source>
        <dbReference type="EMBL" id="RNB54600.1"/>
    </source>
</evidence>
<sequence>MYKEGYVEPLKEDVAILLDGKLTKEDVFAAGGIFLNVATMGRSKGFQKLQKSVGKATGILTENAKKIKPNGGKVGDMLNEAERGHANWYIDNFGGIR</sequence>
<organism evidence="1 2">
    <name type="scientific">Brevibacillus gelatini</name>
    <dbReference type="NCBI Taxonomy" id="1655277"/>
    <lineage>
        <taxon>Bacteria</taxon>
        <taxon>Bacillati</taxon>
        <taxon>Bacillota</taxon>
        <taxon>Bacilli</taxon>
        <taxon>Bacillales</taxon>
        <taxon>Paenibacillaceae</taxon>
        <taxon>Brevibacillus</taxon>
    </lineage>
</organism>
<keyword evidence="2" id="KW-1185">Reference proteome</keyword>
<accession>A0A3M8ATV1</accession>
<dbReference type="AlphaFoldDB" id="A0A3M8ATV1"/>
<proteinExistence type="predicted"/>
<name>A0A3M8ATV1_9BACL</name>
<protein>
    <submittedName>
        <fullName evidence="1">Uncharacterized protein</fullName>
    </submittedName>
</protein>
<dbReference type="EMBL" id="RHHS01000039">
    <property type="protein sequence ID" value="RNB54600.1"/>
    <property type="molecule type" value="Genomic_DNA"/>
</dbReference>
<gene>
    <name evidence="1" type="ORF">EDM57_16290</name>
</gene>
<dbReference type="Proteomes" id="UP000268829">
    <property type="component" value="Unassembled WGS sequence"/>
</dbReference>
<reference evidence="1 2" key="1">
    <citation type="submission" date="2018-10" db="EMBL/GenBank/DDBJ databases">
        <title>Phylogenomics of Brevibacillus.</title>
        <authorList>
            <person name="Dunlap C."/>
        </authorList>
    </citation>
    <scope>NUCLEOTIDE SEQUENCE [LARGE SCALE GENOMIC DNA]</scope>
    <source>
        <strain evidence="1 2">DSM 100115</strain>
    </source>
</reference>
<dbReference type="OrthoDB" id="4981820at2"/>
<evidence type="ECO:0000313" key="2">
    <source>
        <dbReference type="Proteomes" id="UP000268829"/>
    </source>
</evidence>